<gene>
    <name evidence="1" type="ORF">PsYK624_109090</name>
</gene>
<evidence type="ECO:0000313" key="1">
    <source>
        <dbReference type="EMBL" id="GJE94738.1"/>
    </source>
</evidence>
<sequence length="224" mass="25228">MGTGLLSYVYNHETPAEALLFHGAHKALRIEAPDIGREFTDGMYIGTDPAGLLHFNDIEDLGIGRKVNYRIQRKVDGGRDYLWVGFYTDEPDSFLAEFLARDERSVVTAMQMDGHTASGEWQKLVMSTSTAVVDKRTDHSYITIDIPGLSMQARMTAPTALRRATFGAHGTLWFKDIRNITKGICANFNSDRMVFMESDSSSREFTAFVRTLRVVVEASYSHWD</sequence>
<dbReference type="EMBL" id="BPQB01000042">
    <property type="protein sequence ID" value="GJE94738.1"/>
    <property type="molecule type" value="Genomic_DNA"/>
</dbReference>
<name>A0A9P3LH98_9APHY</name>
<dbReference type="Proteomes" id="UP000703269">
    <property type="component" value="Unassembled WGS sequence"/>
</dbReference>
<dbReference type="AlphaFoldDB" id="A0A9P3LH98"/>
<reference evidence="1 2" key="1">
    <citation type="submission" date="2021-08" db="EMBL/GenBank/DDBJ databases">
        <title>Draft Genome Sequence of Phanerochaete sordida strain YK-624.</title>
        <authorList>
            <person name="Mori T."/>
            <person name="Dohra H."/>
            <person name="Suzuki T."/>
            <person name="Kawagishi H."/>
            <person name="Hirai H."/>
        </authorList>
    </citation>
    <scope>NUCLEOTIDE SEQUENCE [LARGE SCALE GENOMIC DNA]</scope>
    <source>
        <strain evidence="1 2">YK-624</strain>
    </source>
</reference>
<organism evidence="1 2">
    <name type="scientific">Phanerochaete sordida</name>
    <dbReference type="NCBI Taxonomy" id="48140"/>
    <lineage>
        <taxon>Eukaryota</taxon>
        <taxon>Fungi</taxon>
        <taxon>Dikarya</taxon>
        <taxon>Basidiomycota</taxon>
        <taxon>Agaricomycotina</taxon>
        <taxon>Agaricomycetes</taxon>
        <taxon>Polyporales</taxon>
        <taxon>Phanerochaetaceae</taxon>
        <taxon>Phanerochaete</taxon>
    </lineage>
</organism>
<accession>A0A9P3LH98</accession>
<proteinExistence type="predicted"/>
<evidence type="ECO:0000313" key="2">
    <source>
        <dbReference type="Proteomes" id="UP000703269"/>
    </source>
</evidence>
<keyword evidence="2" id="KW-1185">Reference proteome</keyword>
<protein>
    <submittedName>
        <fullName evidence="1">Uncharacterized protein</fullName>
    </submittedName>
</protein>
<comment type="caution">
    <text evidence="1">The sequence shown here is derived from an EMBL/GenBank/DDBJ whole genome shotgun (WGS) entry which is preliminary data.</text>
</comment>
<dbReference type="OrthoDB" id="2964870at2759"/>